<protein>
    <submittedName>
        <fullName evidence="3">Uncharacterized protein</fullName>
    </submittedName>
</protein>
<dbReference type="Gene3D" id="3.10.129.10">
    <property type="entry name" value="Hotdog Thioesterase"/>
    <property type="match status" value="1"/>
</dbReference>
<dbReference type="InterPro" id="IPR006683">
    <property type="entry name" value="Thioestr_dom"/>
</dbReference>
<dbReference type="GeneID" id="43585796"/>
<evidence type="ECO:0000256" key="2">
    <source>
        <dbReference type="ARBA" id="ARBA00022801"/>
    </source>
</evidence>
<name>A0A5M6C728_9TREE</name>
<dbReference type="Proteomes" id="UP000322225">
    <property type="component" value="Chromosome 6"/>
</dbReference>
<evidence type="ECO:0000313" key="3">
    <source>
        <dbReference type="EMBL" id="WWD19352.1"/>
    </source>
</evidence>
<comment type="similarity">
    <text evidence="1">Belongs to the thioesterase PaaI family.</text>
</comment>
<dbReference type="EMBL" id="CP144056">
    <property type="protein sequence ID" value="WWD19352.1"/>
    <property type="molecule type" value="Genomic_DNA"/>
</dbReference>
<dbReference type="RefSeq" id="XP_031863852.1">
    <property type="nucleotide sequence ID" value="XM_032001689.1"/>
</dbReference>
<proteinExistence type="inferred from homology"/>
<keyword evidence="2" id="KW-0378">Hydrolase</keyword>
<sequence>MPVPTQEQQDLFQLICNHAGFAPSLADNVRIYEVDEIPPEDERGWRQIDGWKVSFEGTVGDDWTNPLGNMHGAAYAWVLDSCTSAALVATHTPTFWGLPMLSGISLNMELQYLNPAPKGTKLLIDVEIVKCTSKLANLRCDVKDMKTGKIYATGTQIKYWKAMATAKL</sequence>
<dbReference type="PANTHER" id="PTHR21660">
    <property type="entry name" value="THIOESTERASE SUPERFAMILY MEMBER-RELATED"/>
    <property type="match status" value="1"/>
</dbReference>
<accession>A0A5M6C728</accession>
<dbReference type="KEGG" id="ksn:43585796"/>
<dbReference type="InterPro" id="IPR039298">
    <property type="entry name" value="ACOT13"/>
</dbReference>
<dbReference type="CDD" id="cd03443">
    <property type="entry name" value="PaaI_thioesterase"/>
    <property type="match status" value="1"/>
</dbReference>
<dbReference type="GO" id="GO:0047617">
    <property type="term" value="F:fatty acyl-CoA hydrolase activity"/>
    <property type="evidence" value="ECO:0007669"/>
    <property type="project" value="InterPro"/>
</dbReference>
<reference evidence="3" key="1">
    <citation type="submission" date="2017-08" db="EMBL/GenBank/DDBJ databases">
        <authorList>
            <person name="Cuomo C."/>
            <person name="Billmyre B."/>
            <person name="Heitman J."/>
        </authorList>
    </citation>
    <scope>NUCLEOTIDE SEQUENCE</scope>
    <source>
        <strain evidence="3">CBS 12478</strain>
    </source>
</reference>
<keyword evidence="4" id="KW-1185">Reference proteome</keyword>
<dbReference type="PANTHER" id="PTHR21660:SF1">
    <property type="entry name" value="ACYL-COENZYME A THIOESTERASE 13"/>
    <property type="match status" value="1"/>
</dbReference>
<dbReference type="SUPFAM" id="SSF54637">
    <property type="entry name" value="Thioesterase/thiol ester dehydrase-isomerase"/>
    <property type="match status" value="1"/>
</dbReference>
<gene>
    <name evidence="3" type="ORF">CI109_103811</name>
</gene>
<dbReference type="InterPro" id="IPR029069">
    <property type="entry name" value="HotDog_dom_sf"/>
</dbReference>
<dbReference type="AlphaFoldDB" id="A0A5M6C728"/>
<evidence type="ECO:0000256" key="1">
    <source>
        <dbReference type="ARBA" id="ARBA00008324"/>
    </source>
</evidence>
<reference evidence="3" key="2">
    <citation type="submission" date="2024-01" db="EMBL/GenBank/DDBJ databases">
        <title>Comparative genomics of Cryptococcus and Kwoniella reveals pathogenesis evolution and contrasting modes of karyotype evolution via chromosome fusion or intercentromeric recombination.</title>
        <authorList>
            <person name="Coelho M.A."/>
            <person name="David-Palma M."/>
            <person name="Shea T."/>
            <person name="Bowers K."/>
            <person name="McGinley-Smith S."/>
            <person name="Mohammad A.W."/>
            <person name="Gnirke A."/>
            <person name="Yurkov A.M."/>
            <person name="Nowrousian M."/>
            <person name="Sun S."/>
            <person name="Cuomo C.A."/>
            <person name="Heitman J."/>
        </authorList>
    </citation>
    <scope>NUCLEOTIDE SEQUENCE</scope>
    <source>
        <strain evidence="3">CBS 12478</strain>
    </source>
</reference>
<dbReference type="OrthoDB" id="2831072at2759"/>
<dbReference type="Pfam" id="PF03061">
    <property type="entry name" value="4HBT"/>
    <property type="match status" value="1"/>
</dbReference>
<organism evidence="3 4">
    <name type="scientific">Kwoniella shandongensis</name>
    <dbReference type="NCBI Taxonomy" id="1734106"/>
    <lineage>
        <taxon>Eukaryota</taxon>
        <taxon>Fungi</taxon>
        <taxon>Dikarya</taxon>
        <taxon>Basidiomycota</taxon>
        <taxon>Agaricomycotina</taxon>
        <taxon>Tremellomycetes</taxon>
        <taxon>Tremellales</taxon>
        <taxon>Cryptococcaceae</taxon>
        <taxon>Kwoniella</taxon>
    </lineage>
</organism>
<evidence type="ECO:0000313" key="4">
    <source>
        <dbReference type="Proteomes" id="UP000322225"/>
    </source>
</evidence>